<dbReference type="Gene3D" id="3.40.50.1820">
    <property type="entry name" value="alpha/beta hydrolase"/>
    <property type="match status" value="1"/>
</dbReference>
<dbReference type="GO" id="GO:0016787">
    <property type="term" value="F:hydrolase activity"/>
    <property type="evidence" value="ECO:0007669"/>
    <property type="project" value="UniProtKB-KW"/>
</dbReference>
<feature type="domain" description="Serine aminopeptidase S33" evidence="2">
    <location>
        <begin position="45"/>
        <end position="296"/>
    </location>
</feature>
<dbReference type="InterPro" id="IPR022742">
    <property type="entry name" value="Hydrolase_4"/>
</dbReference>
<dbReference type="InterPro" id="IPR029058">
    <property type="entry name" value="AB_hydrolase_fold"/>
</dbReference>
<reference evidence="3 4" key="1">
    <citation type="submission" date="2018-11" db="EMBL/GenBank/DDBJ databases">
        <authorList>
            <person name="Da X."/>
        </authorList>
    </citation>
    <scope>NUCLEOTIDE SEQUENCE [LARGE SCALE GENOMIC DNA]</scope>
    <source>
        <strain evidence="3 4">S14-144</strain>
    </source>
</reference>
<dbReference type="KEGG" id="nak:EH165_01875"/>
<accession>A0A3G8ZI88</accession>
<dbReference type="InterPro" id="IPR051044">
    <property type="entry name" value="MAG_DAG_Lipase"/>
</dbReference>
<organism evidence="3 4">
    <name type="scientific">Nakamurella antarctica</name>
    <dbReference type="NCBI Taxonomy" id="1902245"/>
    <lineage>
        <taxon>Bacteria</taxon>
        <taxon>Bacillati</taxon>
        <taxon>Actinomycetota</taxon>
        <taxon>Actinomycetes</taxon>
        <taxon>Nakamurellales</taxon>
        <taxon>Nakamurellaceae</taxon>
        <taxon>Nakamurella</taxon>
    </lineage>
</organism>
<feature type="region of interest" description="Disordered" evidence="1">
    <location>
        <begin position="24"/>
        <end position="44"/>
    </location>
</feature>
<dbReference type="PANTHER" id="PTHR11614">
    <property type="entry name" value="PHOSPHOLIPASE-RELATED"/>
    <property type="match status" value="1"/>
</dbReference>
<keyword evidence="4" id="KW-1185">Reference proteome</keyword>
<sequence>MSPHPIDVLGPGWSAQTLELAPDSEGPVTATLVRRESREGEQKTPSRRAVLYVHGYIDYFFQTHLGDAWADHGYDFYALDLRKYGRSLRAHQTPNYITDLAAYDEELDEAVRIIRADGHDVVVVMAHSTGGLIVPLWANRRRGPHQIDGIILNSPWFDLNGNRFEQTILTRIVNVIGRFRPKQIVSKLPSHYARSLHQSANGTWDFNLAWKPFNGFPVRAGWLRAIRKAHAELNAGISIDVPILVCASDASGNHRRASPELTHTDCVLNVQHMVDGAPRLGKDVTLVHIPGGIHDLALSALPVRTQFFDEVFAWAKTHLPDKPASTGNLDTGSLDTGSLDT</sequence>
<gene>
    <name evidence="3" type="ORF">EH165_01875</name>
</gene>
<evidence type="ECO:0000256" key="1">
    <source>
        <dbReference type="SAM" id="MobiDB-lite"/>
    </source>
</evidence>
<dbReference type="Pfam" id="PF12146">
    <property type="entry name" value="Hydrolase_4"/>
    <property type="match status" value="1"/>
</dbReference>
<dbReference type="EMBL" id="CP034170">
    <property type="protein sequence ID" value="AZI57099.1"/>
    <property type="molecule type" value="Genomic_DNA"/>
</dbReference>
<name>A0A3G8ZI88_9ACTN</name>
<evidence type="ECO:0000313" key="4">
    <source>
        <dbReference type="Proteomes" id="UP000268084"/>
    </source>
</evidence>
<reference evidence="3 4" key="2">
    <citation type="submission" date="2018-12" db="EMBL/GenBank/DDBJ databases">
        <title>Nakamurella antarcticus sp. nov., isolated from Antarctica South Shetland Islands soil.</title>
        <authorList>
            <person name="Peng F."/>
        </authorList>
    </citation>
    <scope>NUCLEOTIDE SEQUENCE [LARGE SCALE GENOMIC DNA]</scope>
    <source>
        <strain evidence="3 4">S14-144</strain>
    </source>
</reference>
<proteinExistence type="predicted"/>
<dbReference type="RefSeq" id="WP_124797784.1">
    <property type="nucleotide sequence ID" value="NZ_CP034170.1"/>
</dbReference>
<dbReference type="SUPFAM" id="SSF53474">
    <property type="entry name" value="alpha/beta-Hydrolases"/>
    <property type="match status" value="1"/>
</dbReference>
<dbReference type="AlphaFoldDB" id="A0A3G8ZI88"/>
<dbReference type="Proteomes" id="UP000268084">
    <property type="component" value="Chromosome"/>
</dbReference>
<dbReference type="OrthoDB" id="9801217at2"/>
<evidence type="ECO:0000313" key="3">
    <source>
        <dbReference type="EMBL" id="AZI57099.1"/>
    </source>
</evidence>
<evidence type="ECO:0000259" key="2">
    <source>
        <dbReference type="Pfam" id="PF12146"/>
    </source>
</evidence>
<protein>
    <submittedName>
        <fullName evidence="3">Alpha/beta hydrolase</fullName>
    </submittedName>
</protein>
<keyword evidence="3" id="KW-0378">Hydrolase</keyword>
<feature type="compositionally biased region" description="Basic and acidic residues" evidence="1">
    <location>
        <begin position="33"/>
        <end position="44"/>
    </location>
</feature>